<dbReference type="SMART" id="SM00901">
    <property type="entry name" value="FRG"/>
    <property type="match status" value="1"/>
</dbReference>
<keyword evidence="3" id="KW-1185">Reference proteome</keyword>
<evidence type="ECO:0000259" key="1">
    <source>
        <dbReference type="SMART" id="SM00901"/>
    </source>
</evidence>
<dbReference type="InterPro" id="IPR014966">
    <property type="entry name" value="FRG-dom"/>
</dbReference>
<dbReference type="Proteomes" id="UP000503251">
    <property type="component" value="Chromosome"/>
</dbReference>
<gene>
    <name evidence="2" type="ORF">E8L03_11360</name>
</gene>
<dbReference type="RefSeq" id="WP_171267419.1">
    <property type="nucleotide sequence ID" value="NZ_CP039543.1"/>
</dbReference>
<dbReference type="Pfam" id="PF08867">
    <property type="entry name" value="FRG"/>
    <property type="match status" value="1"/>
</dbReference>
<reference evidence="2 3" key="1">
    <citation type="submission" date="2019-04" db="EMBL/GenBank/DDBJ databases">
        <title>Isolation and culture of sulfate reducing bacteria from the cold seep of the South China Sea.</title>
        <authorList>
            <person name="Sun C."/>
            <person name="Liu R."/>
        </authorList>
    </citation>
    <scope>NUCLEOTIDE SEQUENCE [LARGE SCALE GENOMIC DNA]</scope>
    <source>
        <strain evidence="2 3">CS1</strain>
    </source>
</reference>
<sequence>MDLKFRSGWKAMDGETEWLEPERVVYAKSPQGLIQAAGYAKHILGRKGMVFYRGQQSNYATMYPSLYRQKGRDKNRKIISKVITDSGKRKRSDVLDAIILKLQNSGAFLENTPEFVTEGILQHYGLNTRYIDIVDNLWSALWFSCHSMKISTHSSNLMHIVRSNKPYSYVYLLALGKIKKLNAGVYETYSNVEIVDLRIAAPSLYLRPHAQHGLVAKRINRQMYSKSDFMECVGLTIKVDTENALKWIGSGELLMPGSMYPSAFFDSGYAVLMSYDELTFYEKLIEEKLHYYKSAKKMREVFGSIKNVSY</sequence>
<evidence type="ECO:0000313" key="3">
    <source>
        <dbReference type="Proteomes" id="UP000503251"/>
    </source>
</evidence>
<protein>
    <submittedName>
        <fullName evidence="2">FRG domain-containing protein</fullName>
    </submittedName>
</protein>
<proteinExistence type="predicted"/>
<name>A0ABX6NFW3_9BACT</name>
<accession>A0ABX6NFW3</accession>
<evidence type="ECO:0000313" key="2">
    <source>
        <dbReference type="EMBL" id="QJT09499.1"/>
    </source>
</evidence>
<dbReference type="EMBL" id="CP039543">
    <property type="protein sequence ID" value="QJT09499.1"/>
    <property type="molecule type" value="Genomic_DNA"/>
</dbReference>
<organism evidence="2 3">
    <name type="scientific">Oceanidesulfovibrio marinus</name>
    <dbReference type="NCBI Taxonomy" id="370038"/>
    <lineage>
        <taxon>Bacteria</taxon>
        <taxon>Pseudomonadati</taxon>
        <taxon>Thermodesulfobacteriota</taxon>
        <taxon>Desulfovibrionia</taxon>
        <taxon>Desulfovibrionales</taxon>
        <taxon>Desulfovibrionaceae</taxon>
        <taxon>Oceanidesulfovibrio</taxon>
    </lineage>
</organism>
<feature type="domain" description="FRG" evidence="1">
    <location>
        <begin position="46"/>
        <end position="151"/>
    </location>
</feature>